<dbReference type="Proteomes" id="UP000054018">
    <property type="component" value="Unassembled WGS sequence"/>
</dbReference>
<dbReference type="AlphaFoldDB" id="A0A0C9YTP2"/>
<reference evidence="1 2" key="1">
    <citation type="submission" date="2014-04" db="EMBL/GenBank/DDBJ databases">
        <authorList>
            <consortium name="DOE Joint Genome Institute"/>
            <person name="Kuo A."/>
            <person name="Kohler A."/>
            <person name="Costa M.D."/>
            <person name="Nagy L.G."/>
            <person name="Floudas D."/>
            <person name="Copeland A."/>
            <person name="Barry K.W."/>
            <person name="Cichocki N."/>
            <person name="Veneault-Fourrey C."/>
            <person name="LaButti K."/>
            <person name="Lindquist E.A."/>
            <person name="Lipzen A."/>
            <person name="Lundell T."/>
            <person name="Morin E."/>
            <person name="Murat C."/>
            <person name="Sun H."/>
            <person name="Tunlid A."/>
            <person name="Henrissat B."/>
            <person name="Grigoriev I.V."/>
            <person name="Hibbett D.S."/>
            <person name="Martin F."/>
            <person name="Nordberg H.P."/>
            <person name="Cantor M.N."/>
            <person name="Hua S.X."/>
        </authorList>
    </citation>
    <scope>NUCLEOTIDE SEQUENCE [LARGE SCALE GENOMIC DNA]</scope>
    <source>
        <strain evidence="1 2">441</strain>
    </source>
</reference>
<dbReference type="EMBL" id="KN833772">
    <property type="protein sequence ID" value="KIK20061.1"/>
    <property type="molecule type" value="Genomic_DNA"/>
</dbReference>
<gene>
    <name evidence="1" type="ORF">PISMIDRAFT_13238</name>
</gene>
<dbReference type="HOGENOM" id="CLU_2639042_0_0_1"/>
<evidence type="ECO:0000313" key="1">
    <source>
        <dbReference type="EMBL" id="KIK20061.1"/>
    </source>
</evidence>
<keyword evidence="2" id="KW-1185">Reference proteome</keyword>
<dbReference type="OrthoDB" id="10602339at2759"/>
<evidence type="ECO:0000313" key="2">
    <source>
        <dbReference type="Proteomes" id="UP000054018"/>
    </source>
</evidence>
<reference evidence="2" key="2">
    <citation type="submission" date="2015-01" db="EMBL/GenBank/DDBJ databases">
        <title>Evolutionary Origins and Diversification of the Mycorrhizal Mutualists.</title>
        <authorList>
            <consortium name="DOE Joint Genome Institute"/>
            <consortium name="Mycorrhizal Genomics Consortium"/>
            <person name="Kohler A."/>
            <person name="Kuo A."/>
            <person name="Nagy L.G."/>
            <person name="Floudas D."/>
            <person name="Copeland A."/>
            <person name="Barry K.W."/>
            <person name="Cichocki N."/>
            <person name="Veneault-Fourrey C."/>
            <person name="LaButti K."/>
            <person name="Lindquist E.A."/>
            <person name="Lipzen A."/>
            <person name="Lundell T."/>
            <person name="Morin E."/>
            <person name="Murat C."/>
            <person name="Riley R."/>
            <person name="Ohm R."/>
            <person name="Sun H."/>
            <person name="Tunlid A."/>
            <person name="Henrissat B."/>
            <person name="Grigoriev I.V."/>
            <person name="Hibbett D.S."/>
            <person name="Martin F."/>
        </authorList>
    </citation>
    <scope>NUCLEOTIDE SEQUENCE [LARGE SCALE GENOMIC DNA]</scope>
    <source>
        <strain evidence="2">441</strain>
    </source>
</reference>
<name>A0A0C9YTP2_9AGAM</name>
<sequence length="77" mass="8884">MRAEARTYQNVKLLPQSKGTAAKQLELLNQDYVWEMLTHFDTAGVHYWHADFAINAFLLDVQPLPMTTIEQKHAEVV</sequence>
<protein>
    <submittedName>
        <fullName evidence="1">Uncharacterized protein</fullName>
    </submittedName>
</protein>
<accession>A0A0C9YTP2</accession>
<organism evidence="1 2">
    <name type="scientific">Pisolithus microcarpus 441</name>
    <dbReference type="NCBI Taxonomy" id="765257"/>
    <lineage>
        <taxon>Eukaryota</taxon>
        <taxon>Fungi</taxon>
        <taxon>Dikarya</taxon>
        <taxon>Basidiomycota</taxon>
        <taxon>Agaricomycotina</taxon>
        <taxon>Agaricomycetes</taxon>
        <taxon>Agaricomycetidae</taxon>
        <taxon>Boletales</taxon>
        <taxon>Sclerodermatineae</taxon>
        <taxon>Pisolithaceae</taxon>
        <taxon>Pisolithus</taxon>
    </lineage>
</organism>
<proteinExistence type="predicted"/>